<comment type="caution">
    <text evidence="1">The sequence shown here is derived from an EMBL/GenBank/DDBJ whole genome shotgun (WGS) entry which is preliminary data.</text>
</comment>
<accession>A0ACC3SIR7</accession>
<gene>
    <name evidence="1" type="ORF">M8818_002008</name>
</gene>
<sequence length="344" mass="37731">MFRSSASRSAFRALNKLSAGRSAFVASRNAPQLSSKLCTLSNSRPTAVSKPMTLALARFASNKPIDNIDSEREKSLGKQKLEPTPETVSVDSSTHPVFGEVGLKEDHEHDADMMAGIKNDMKTIKDTFSMQEVPREAFNIGLAGVLPYVATSLSTVYCAWEINHASTTGVGFLMSEKTAELSLHILEPLQIGYGAVIISFLGAIHWGLEWAGYGGNHGYRRYAIGVIAPAVAWPTILLPAEYALIAQFLAFNFLYYTDSRACKRGLTPPWYAVYRFVLTFIVGSAIVISLVGRGQIADRIGKLPGPADRIQALREAQVKELEEEEAARRAKIVTKDEDEDDDEE</sequence>
<organism evidence="1 2">
    <name type="scientific">Zalaria obscura</name>
    <dbReference type="NCBI Taxonomy" id="2024903"/>
    <lineage>
        <taxon>Eukaryota</taxon>
        <taxon>Fungi</taxon>
        <taxon>Dikarya</taxon>
        <taxon>Ascomycota</taxon>
        <taxon>Pezizomycotina</taxon>
        <taxon>Dothideomycetes</taxon>
        <taxon>Dothideomycetidae</taxon>
        <taxon>Dothideales</taxon>
        <taxon>Zalariaceae</taxon>
        <taxon>Zalaria</taxon>
    </lineage>
</organism>
<dbReference type="Proteomes" id="UP001320706">
    <property type="component" value="Unassembled WGS sequence"/>
</dbReference>
<evidence type="ECO:0000313" key="2">
    <source>
        <dbReference type="Proteomes" id="UP001320706"/>
    </source>
</evidence>
<keyword evidence="2" id="KW-1185">Reference proteome</keyword>
<dbReference type="EMBL" id="JAMKPW020000008">
    <property type="protein sequence ID" value="KAK8215387.1"/>
    <property type="molecule type" value="Genomic_DNA"/>
</dbReference>
<proteinExistence type="predicted"/>
<reference evidence="1" key="1">
    <citation type="submission" date="2024-02" db="EMBL/GenBank/DDBJ databases">
        <title>Metagenome Assembled Genome of Zalaria obscura JY119.</title>
        <authorList>
            <person name="Vighnesh L."/>
            <person name="Jagadeeshwari U."/>
            <person name="Venkata Ramana C."/>
            <person name="Sasikala C."/>
        </authorList>
    </citation>
    <scope>NUCLEOTIDE SEQUENCE</scope>
    <source>
        <strain evidence="1">JY119</strain>
    </source>
</reference>
<name>A0ACC3SIR7_9PEZI</name>
<evidence type="ECO:0000313" key="1">
    <source>
        <dbReference type="EMBL" id="KAK8215387.1"/>
    </source>
</evidence>
<protein>
    <submittedName>
        <fullName evidence="1">Uncharacterized protein</fullName>
    </submittedName>
</protein>